<accession>A0A3M6TTX9</accession>
<comment type="caution">
    <text evidence="7">The sequence shown here is derived from an EMBL/GenBank/DDBJ whole genome shotgun (WGS) entry which is preliminary data.</text>
</comment>
<dbReference type="GO" id="GO:0006123">
    <property type="term" value="P:mitochondrial electron transport, cytochrome c to oxygen"/>
    <property type="evidence" value="ECO:0007669"/>
    <property type="project" value="InterPro"/>
</dbReference>
<dbReference type="SUPFAM" id="SSF81419">
    <property type="entry name" value="Mitochondrial cytochrome c oxidase subunit VIIa"/>
    <property type="match status" value="1"/>
</dbReference>
<evidence type="ECO:0000313" key="7">
    <source>
        <dbReference type="EMBL" id="RMX44862.1"/>
    </source>
</evidence>
<feature type="transmembrane region" description="Helical" evidence="6">
    <location>
        <begin position="55"/>
        <end position="75"/>
    </location>
</feature>
<dbReference type="InterPro" id="IPR039297">
    <property type="entry name" value="COX7a"/>
</dbReference>
<keyword evidence="3" id="KW-0999">Mitochondrion inner membrane</keyword>
<dbReference type="AlphaFoldDB" id="A0A3M6TTX9"/>
<evidence type="ECO:0000256" key="4">
    <source>
        <dbReference type="ARBA" id="ARBA00023128"/>
    </source>
</evidence>
<evidence type="ECO:0000256" key="6">
    <source>
        <dbReference type="SAM" id="Phobius"/>
    </source>
</evidence>
<sequence>MDEARKGYQQRIHQDLLTDAITGQNRIKLYQQHFQKKDGLPVHLKGKYGIPFTRFMVYGCAVGFFVGVGVIGMMATNTMPKKQR</sequence>
<dbReference type="InterPro" id="IPR036539">
    <property type="entry name" value="Cyt_c_oxidase_su7a_sf"/>
</dbReference>
<proteinExistence type="inferred from homology"/>
<evidence type="ECO:0000256" key="2">
    <source>
        <dbReference type="ARBA" id="ARBA00009331"/>
    </source>
</evidence>
<comment type="similarity">
    <text evidence="2">Belongs to the cytochrome c oxidase VIIa family.</text>
</comment>
<dbReference type="OrthoDB" id="5966508at2759"/>
<dbReference type="EMBL" id="RCHS01002935">
    <property type="protein sequence ID" value="RMX44862.1"/>
    <property type="molecule type" value="Genomic_DNA"/>
</dbReference>
<comment type="subcellular location">
    <subcellularLocation>
        <location evidence="1">Mitochondrion inner membrane</location>
    </subcellularLocation>
</comment>
<keyword evidence="8" id="KW-1185">Reference proteome</keyword>
<keyword evidence="4" id="KW-0496">Mitochondrion</keyword>
<dbReference type="GO" id="GO:0045277">
    <property type="term" value="C:respiratory chain complex IV"/>
    <property type="evidence" value="ECO:0007669"/>
    <property type="project" value="InterPro"/>
</dbReference>
<evidence type="ECO:0000256" key="5">
    <source>
        <dbReference type="ARBA" id="ARBA00023136"/>
    </source>
</evidence>
<keyword evidence="6" id="KW-1133">Transmembrane helix</keyword>
<dbReference type="STRING" id="46731.A0A3M6TTX9"/>
<evidence type="ECO:0000256" key="3">
    <source>
        <dbReference type="ARBA" id="ARBA00022792"/>
    </source>
</evidence>
<gene>
    <name evidence="7" type="ORF">pdam_00020310</name>
</gene>
<evidence type="ECO:0000256" key="1">
    <source>
        <dbReference type="ARBA" id="ARBA00004273"/>
    </source>
</evidence>
<organism evidence="7 8">
    <name type="scientific">Pocillopora damicornis</name>
    <name type="common">Cauliflower coral</name>
    <name type="synonym">Millepora damicornis</name>
    <dbReference type="NCBI Taxonomy" id="46731"/>
    <lineage>
        <taxon>Eukaryota</taxon>
        <taxon>Metazoa</taxon>
        <taxon>Cnidaria</taxon>
        <taxon>Anthozoa</taxon>
        <taxon>Hexacorallia</taxon>
        <taxon>Scleractinia</taxon>
        <taxon>Astrocoeniina</taxon>
        <taxon>Pocilloporidae</taxon>
        <taxon>Pocillopora</taxon>
    </lineage>
</organism>
<dbReference type="Proteomes" id="UP000275408">
    <property type="component" value="Unassembled WGS sequence"/>
</dbReference>
<dbReference type="Gene3D" id="4.10.91.10">
    <property type="entry name" value="Cytochrome c oxidase, subunit VIIa"/>
    <property type="match status" value="1"/>
</dbReference>
<evidence type="ECO:0000313" key="8">
    <source>
        <dbReference type="Proteomes" id="UP000275408"/>
    </source>
</evidence>
<dbReference type="Pfam" id="PF02238">
    <property type="entry name" value="COX7a"/>
    <property type="match status" value="1"/>
</dbReference>
<dbReference type="GO" id="GO:0005743">
    <property type="term" value="C:mitochondrial inner membrane"/>
    <property type="evidence" value="ECO:0007669"/>
    <property type="project" value="UniProtKB-SubCell"/>
</dbReference>
<keyword evidence="5 6" id="KW-0472">Membrane</keyword>
<keyword evidence="6" id="KW-0812">Transmembrane</keyword>
<name>A0A3M6TTX9_POCDA</name>
<reference evidence="7 8" key="1">
    <citation type="journal article" date="2018" name="Sci. Rep.">
        <title>Comparative analysis of the Pocillopora damicornis genome highlights role of immune system in coral evolution.</title>
        <authorList>
            <person name="Cunning R."/>
            <person name="Bay R.A."/>
            <person name="Gillette P."/>
            <person name="Baker A.C."/>
            <person name="Traylor-Knowles N."/>
        </authorList>
    </citation>
    <scope>NUCLEOTIDE SEQUENCE [LARGE SCALE GENOMIC DNA]</scope>
    <source>
        <strain evidence="7">RSMAS</strain>
        <tissue evidence="7">Whole animal</tissue>
    </source>
</reference>
<protein>
    <submittedName>
        <fullName evidence="7">Uncharacterized protein</fullName>
    </submittedName>
</protein>